<sequence length="155" mass="17380">MRCLTVCLIGGITTVTSFPHWHQSTPDFAAYPVPAGYTGRRLPPKLVPHTAAWRFRTRIREVAQQRPNFAGHYVLATWGCGAECLSYVIVDVTSGHVYFNEVSVCCWGGTVPDSFQPIRFRLTSQLIIFQGLLGEEGRQGPHYYKFHSGRLLALP</sequence>
<accession>A0ABY4GEG7</accession>
<reference evidence="1" key="1">
    <citation type="submission" date="2022-04" db="EMBL/GenBank/DDBJ databases">
        <title>Hymenobacter sp. isolated from the air.</title>
        <authorList>
            <person name="Won M."/>
            <person name="Lee C.-M."/>
            <person name="Woen H.-Y."/>
            <person name="Kwon S.-W."/>
        </authorList>
    </citation>
    <scope>NUCLEOTIDE SEQUENCE</scope>
    <source>
        <strain evidence="1">5420S-77</strain>
        <plasmid evidence="1">unnamed3</plasmid>
    </source>
</reference>
<geneLocation type="plasmid" evidence="1 2">
    <name>unnamed3</name>
</geneLocation>
<dbReference type="RefSeq" id="WP_245126896.1">
    <property type="nucleotide sequence ID" value="NZ_CP095064.1"/>
</dbReference>
<keyword evidence="2" id="KW-1185">Reference proteome</keyword>
<name>A0ABY4GEG7_9BACT</name>
<dbReference type="Proteomes" id="UP000830401">
    <property type="component" value="Plasmid unnamed3"/>
</dbReference>
<evidence type="ECO:0008006" key="3">
    <source>
        <dbReference type="Google" id="ProtNLM"/>
    </source>
</evidence>
<keyword evidence="1" id="KW-0614">Plasmid</keyword>
<organism evidence="1 2">
    <name type="scientific">Hymenobacter volaticus</name>
    <dbReference type="NCBI Taxonomy" id="2932254"/>
    <lineage>
        <taxon>Bacteria</taxon>
        <taxon>Pseudomonadati</taxon>
        <taxon>Bacteroidota</taxon>
        <taxon>Cytophagia</taxon>
        <taxon>Cytophagales</taxon>
        <taxon>Hymenobacteraceae</taxon>
        <taxon>Hymenobacter</taxon>
    </lineage>
</organism>
<proteinExistence type="predicted"/>
<dbReference type="EMBL" id="CP095064">
    <property type="protein sequence ID" value="UOQ69142.1"/>
    <property type="molecule type" value="Genomic_DNA"/>
</dbReference>
<evidence type="ECO:0000313" key="2">
    <source>
        <dbReference type="Proteomes" id="UP000830401"/>
    </source>
</evidence>
<protein>
    <recommendedName>
        <fullName evidence="3">Secreted protein</fullName>
    </recommendedName>
</protein>
<evidence type="ECO:0000313" key="1">
    <source>
        <dbReference type="EMBL" id="UOQ69142.1"/>
    </source>
</evidence>
<gene>
    <name evidence="1" type="ORF">MUN86_25850</name>
</gene>